<gene>
    <name evidence="1" type="ORF">PAECIP111893_03127</name>
</gene>
<keyword evidence="2" id="KW-1185">Reference proteome</keyword>
<protein>
    <submittedName>
        <fullName evidence="1">Uncharacterized protein</fullName>
    </submittedName>
</protein>
<evidence type="ECO:0000313" key="2">
    <source>
        <dbReference type="Proteomes" id="UP000838686"/>
    </source>
</evidence>
<sequence>MKVGVALIGSYLLQINYSLRMNKRNLRRFIDLQVPLDLLTWRNKNQFMFIFFHKNNHLIPYMDIEAYVILLLYSNRL</sequence>
<comment type="caution">
    <text evidence="1">The sequence shown here is derived from an EMBL/GenBank/DDBJ whole genome shotgun (WGS) entry which is preliminary data.</text>
</comment>
<accession>A0ABN8GP02</accession>
<name>A0ABN8GP02_9BACL</name>
<organism evidence="1 2">
    <name type="scientific">Paenibacillus plantiphilus</name>
    <dbReference type="NCBI Taxonomy" id="2905650"/>
    <lineage>
        <taxon>Bacteria</taxon>
        <taxon>Bacillati</taxon>
        <taxon>Bacillota</taxon>
        <taxon>Bacilli</taxon>
        <taxon>Bacillales</taxon>
        <taxon>Paenibacillaceae</taxon>
        <taxon>Paenibacillus</taxon>
    </lineage>
</organism>
<reference evidence="1" key="1">
    <citation type="submission" date="2022-01" db="EMBL/GenBank/DDBJ databases">
        <authorList>
            <person name="Criscuolo A."/>
        </authorList>
    </citation>
    <scope>NUCLEOTIDE SEQUENCE</scope>
    <source>
        <strain evidence="1">CIP111893</strain>
    </source>
</reference>
<proteinExistence type="predicted"/>
<dbReference type="EMBL" id="CAKMMF010000017">
    <property type="protein sequence ID" value="CAH1210054.1"/>
    <property type="molecule type" value="Genomic_DNA"/>
</dbReference>
<dbReference type="Proteomes" id="UP000838686">
    <property type="component" value="Unassembled WGS sequence"/>
</dbReference>
<evidence type="ECO:0000313" key="1">
    <source>
        <dbReference type="EMBL" id="CAH1210054.1"/>
    </source>
</evidence>